<protein>
    <submittedName>
        <fullName evidence="2">Uncharacterized protein</fullName>
    </submittedName>
</protein>
<feature type="transmembrane region" description="Helical" evidence="1">
    <location>
        <begin position="796"/>
        <end position="817"/>
    </location>
</feature>
<keyword evidence="1" id="KW-0812">Transmembrane</keyword>
<comment type="caution">
    <text evidence="2">The sequence shown here is derived from an EMBL/GenBank/DDBJ whole genome shotgun (WGS) entry which is preliminary data.</text>
</comment>
<feature type="transmembrane region" description="Helical" evidence="1">
    <location>
        <begin position="431"/>
        <end position="459"/>
    </location>
</feature>
<organism evidence="2 3">
    <name type="scientific">Adineta steineri</name>
    <dbReference type="NCBI Taxonomy" id="433720"/>
    <lineage>
        <taxon>Eukaryota</taxon>
        <taxon>Metazoa</taxon>
        <taxon>Spiralia</taxon>
        <taxon>Gnathifera</taxon>
        <taxon>Rotifera</taxon>
        <taxon>Eurotatoria</taxon>
        <taxon>Bdelloidea</taxon>
        <taxon>Adinetida</taxon>
        <taxon>Adinetidae</taxon>
        <taxon>Adineta</taxon>
    </lineage>
</organism>
<accession>A0A819XT00</accession>
<evidence type="ECO:0000313" key="2">
    <source>
        <dbReference type="EMBL" id="CAF4140026.1"/>
    </source>
</evidence>
<feature type="transmembrane region" description="Helical" evidence="1">
    <location>
        <begin position="81"/>
        <end position="98"/>
    </location>
</feature>
<gene>
    <name evidence="2" type="ORF">KXQ929_LOCUS36654</name>
</gene>
<keyword evidence="1" id="KW-1133">Transmembrane helix</keyword>
<proteinExistence type="predicted"/>
<evidence type="ECO:0000256" key="1">
    <source>
        <dbReference type="SAM" id="Phobius"/>
    </source>
</evidence>
<dbReference type="AlphaFoldDB" id="A0A819XT00"/>
<feature type="non-terminal residue" evidence="2">
    <location>
        <position position="1"/>
    </location>
</feature>
<evidence type="ECO:0000313" key="3">
    <source>
        <dbReference type="Proteomes" id="UP000663868"/>
    </source>
</evidence>
<reference evidence="2" key="1">
    <citation type="submission" date="2021-02" db="EMBL/GenBank/DDBJ databases">
        <authorList>
            <person name="Nowell W R."/>
        </authorList>
    </citation>
    <scope>NUCLEOTIDE SEQUENCE</scope>
</reference>
<feature type="non-terminal residue" evidence="2">
    <location>
        <position position="842"/>
    </location>
</feature>
<keyword evidence="1" id="KW-0472">Membrane</keyword>
<name>A0A819XT00_9BILA</name>
<sequence>GKLFLLLVKVRKNKHYAHQKIDSSSLSILGKMNPKTLFQWFLHKVSNYNLFLIGEDDYDDDDDEPQDPAIVLKYQKYKTRLYVLLFTVSVYILFYTTLMKAESSTVTVSDITLVKFNELYSKHKETLSCPCSKISMPYKTFVSNTINLHPVCKSIFVNQSWIEALYLLNASQYGVWDFRTTASSQFALLSDFCSISQDTIFQIENDVGNNDFVTTYLLNDTQIEFEVNSTTESFKNSASARIIMFLNYLRTTVRENYLVSALNTNLITGISSNSKYTLRVAAFPVYYKSASGDIVLCNQGNPTSAATLNPLLNGSVILERIREFESMPNSTIVSGFFAACTPLKALLQSTLDCLYEIECLQLLSDYFPPLNHMGVNWTDVLLTSKQQNLSVNDYFNNLFIEDWLPQINYSKYFDECHPSVCTYTTTDRADISYTIALFISLYGGLVIILRLSTSFLVNVSLKFKHRPRNTSVHFGNLFRYTKKNFRRKYNLYSIFSVSQRSIIILLLFNSLSTQTVTVTIINPSLNTYKNLQMLYSATLNCPCSTKTISYRSFVSLSPVLHQVCSSGFITDDWVALLKRSTAKEPPNDWRNRAVSQFQLLSDFCELADKTINDSVDRFLKKFFIASTVFNEIDFNTQLNVSFILPEIPESNSTMLTCVCATNPHCQGSNVIYTPELVGGMYHLYVIPSSIRGCLNSDSLLLSTLQCLYADSDCFPILLSYLSKDYGTDDLKISLHNISPLINDPTRSRFPPNTLVSTIFKEMMVEQWNASWPYKNFYESCAPIHCTYSEKIRTKTIAGIILALMSVIGGLVVSLRLITPYLVRFFYYLWEKINKRQQNQQQD</sequence>
<dbReference type="Proteomes" id="UP000663868">
    <property type="component" value="Unassembled WGS sequence"/>
</dbReference>
<dbReference type="EMBL" id="CAJOBB010005774">
    <property type="protein sequence ID" value="CAF4140026.1"/>
    <property type="molecule type" value="Genomic_DNA"/>
</dbReference>